<keyword evidence="2" id="KW-1185">Reference proteome</keyword>
<evidence type="ECO:0000313" key="2">
    <source>
        <dbReference type="Proteomes" id="UP000076603"/>
    </source>
</evidence>
<reference evidence="1 2" key="1">
    <citation type="submission" date="2016-04" db="EMBL/GenBank/DDBJ databases">
        <title>Genome sequence of Clostridium magnum DSM 2767.</title>
        <authorList>
            <person name="Poehlein A."/>
            <person name="Uhlig R."/>
            <person name="Fischer R."/>
            <person name="Bahl H."/>
            <person name="Daniel R."/>
        </authorList>
    </citation>
    <scope>NUCLEOTIDE SEQUENCE [LARGE SCALE GENOMIC DNA]</scope>
    <source>
        <strain evidence="1 2">DSM 2767</strain>
    </source>
</reference>
<dbReference type="OrthoDB" id="4931325at2"/>
<accession>A0A161W0R2</accession>
<organism evidence="1 2">
    <name type="scientific">Clostridium magnum DSM 2767</name>
    <dbReference type="NCBI Taxonomy" id="1121326"/>
    <lineage>
        <taxon>Bacteria</taxon>
        <taxon>Bacillati</taxon>
        <taxon>Bacillota</taxon>
        <taxon>Clostridia</taxon>
        <taxon>Eubacteriales</taxon>
        <taxon>Clostridiaceae</taxon>
        <taxon>Clostridium</taxon>
    </lineage>
</organism>
<dbReference type="AlphaFoldDB" id="A0A161W0R2"/>
<name>A0A161W0R2_9CLOT</name>
<proteinExistence type="predicted"/>
<dbReference type="Gene3D" id="2.40.50.230">
    <property type="entry name" value="Gp5 N-terminal domain"/>
    <property type="match status" value="1"/>
</dbReference>
<sequence>MIADGVILNLIRVGKISTLNKTQGTLRALFDDKDNLISDELPIMANVDLNTLNIGDQVVCIFLPNGIESGFCIGKFYSEINPPGGSA</sequence>
<dbReference type="RefSeq" id="WP_066630757.1">
    <property type="nucleotide sequence ID" value="NZ_FQXL01000064.1"/>
</dbReference>
<dbReference type="PATRIC" id="fig|1121326.3.peg.6075"/>
<dbReference type="EMBL" id="LWAE01000015">
    <property type="protein sequence ID" value="KZL88720.1"/>
    <property type="molecule type" value="Genomic_DNA"/>
</dbReference>
<protein>
    <submittedName>
        <fullName evidence="1">Uncharacterized protein</fullName>
    </submittedName>
</protein>
<evidence type="ECO:0000313" key="1">
    <source>
        <dbReference type="EMBL" id="KZL88720.1"/>
    </source>
</evidence>
<comment type="caution">
    <text evidence="1">The sequence shown here is derived from an EMBL/GenBank/DDBJ whole genome shotgun (WGS) entry which is preliminary data.</text>
</comment>
<dbReference type="Proteomes" id="UP000076603">
    <property type="component" value="Unassembled WGS sequence"/>
</dbReference>
<dbReference type="InterPro" id="IPR037026">
    <property type="entry name" value="Vgr_OB-fold_dom_sf"/>
</dbReference>
<gene>
    <name evidence="1" type="ORF">CLMAG_60090</name>
</gene>
<dbReference type="STRING" id="1121326.CLMAG_60090"/>